<sequence>MEPLFQQQHISVLGIDSPVHAAVGMLHFLQGAAPEDVVLEVTVRSTQTWPVYFPRSRASAPADYNTIP</sequence>
<name>A0ABM8TS58_9BURK</name>
<organism evidence="1 2">
    <name type="scientific">Cupriavidus numazuensis</name>
    <dbReference type="NCBI Taxonomy" id="221992"/>
    <lineage>
        <taxon>Bacteria</taxon>
        <taxon>Pseudomonadati</taxon>
        <taxon>Pseudomonadota</taxon>
        <taxon>Betaproteobacteria</taxon>
        <taxon>Burkholderiales</taxon>
        <taxon>Burkholderiaceae</taxon>
        <taxon>Cupriavidus</taxon>
    </lineage>
</organism>
<gene>
    <name evidence="1" type="ORF">LMG26411_06462</name>
</gene>
<protein>
    <submittedName>
        <fullName evidence="1">Uncharacterized protein</fullName>
    </submittedName>
</protein>
<reference evidence="1 2" key="1">
    <citation type="submission" date="2021-03" db="EMBL/GenBank/DDBJ databases">
        <authorList>
            <person name="Peeters C."/>
        </authorList>
    </citation>
    <scope>NUCLEOTIDE SEQUENCE [LARGE SCALE GENOMIC DNA]</scope>
    <source>
        <strain evidence="1 2">LMG 26411</strain>
    </source>
</reference>
<dbReference type="EMBL" id="CAJPVI010000054">
    <property type="protein sequence ID" value="CAG2159128.1"/>
    <property type="molecule type" value="Genomic_DNA"/>
</dbReference>
<dbReference type="Proteomes" id="UP000672657">
    <property type="component" value="Unassembled WGS sequence"/>
</dbReference>
<keyword evidence="2" id="KW-1185">Reference proteome</keyword>
<evidence type="ECO:0000313" key="2">
    <source>
        <dbReference type="Proteomes" id="UP000672657"/>
    </source>
</evidence>
<accession>A0ABM8TS58</accession>
<comment type="caution">
    <text evidence="1">The sequence shown here is derived from an EMBL/GenBank/DDBJ whole genome shotgun (WGS) entry which is preliminary data.</text>
</comment>
<proteinExistence type="predicted"/>
<evidence type="ECO:0000313" key="1">
    <source>
        <dbReference type="EMBL" id="CAG2159128.1"/>
    </source>
</evidence>